<protein>
    <submittedName>
        <fullName evidence="2">Cation-binding protein</fullName>
    </submittedName>
</protein>
<dbReference type="InterPro" id="IPR012312">
    <property type="entry name" value="Hemerythrin-like"/>
</dbReference>
<name>A0A5J6MBZ6_9PROT</name>
<reference evidence="2 3" key="1">
    <citation type="submission" date="2019-08" db="EMBL/GenBank/DDBJ databases">
        <title>Hyperibacter terrae gen. nov., sp. nov. and Hyperibacter viscosus sp. nov., two new members in the family Rhodospirillaceae isolated from the rhizosphere of Hypericum perforatum.</title>
        <authorList>
            <person name="Noviana Z."/>
        </authorList>
    </citation>
    <scope>NUCLEOTIDE SEQUENCE [LARGE SCALE GENOMIC DNA]</scope>
    <source>
        <strain evidence="2 3">R5913</strain>
    </source>
</reference>
<dbReference type="Gene3D" id="1.20.120.520">
    <property type="entry name" value="nmb1532 protein domain like"/>
    <property type="match status" value="1"/>
</dbReference>
<dbReference type="Proteomes" id="UP000326202">
    <property type="component" value="Chromosome"/>
</dbReference>
<dbReference type="KEGG" id="htq:FRZ44_00940"/>
<gene>
    <name evidence="2" type="ORF">FRZ44_00940</name>
</gene>
<sequence>MTQILDQIGRDHRNMRLLLDIVEEEMNAYHEGRTPDFDLLRSIAEYTLHYPDLFHHPKEDLIFERLVMRDPSAKAAIGDLIGEHERLGELTRRFAAAIGNAARDVEMPRAWLEALATEYLSVNRQHMQAEEKHFFPRALAALTDQDWAEIDERAVHVSDPIFGPRVEHSYLAIHERIRIFRL</sequence>
<evidence type="ECO:0000259" key="1">
    <source>
        <dbReference type="Pfam" id="PF01814"/>
    </source>
</evidence>
<dbReference type="GO" id="GO:0005886">
    <property type="term" value="C:plasma membrane"/>
    <property type="evidence" value="ECO:0007669"/>
    <property type="project" value="TreeGrafter"/>
</dbReference>
<proteinExistence type="predicted"/>
<dbReference type="Pfam" id="PF01814">
    <property type="entry name" value="Hemerythrin"/>
    <property type="match status" value="1"/>
</dbReference>
<keyword evidence="3" id="KW-1185">Reference proteome</keyword>
<organism evidence="2 3">
    <name type="scientific">Hypericibacter terrae</name>
    <dbReference type="NCBI Taxonomy" id="2602015"/>
    <lineage>
        <taxon>Bacteria</taxon>
        <taxon>Pseudomonadati</taxon>
        <taxon>Pseudomonadota</taxon>
        <taxon>Alphaproteobacteria</taxon>
        <taxon>Rhodospirillales</taxon>
        <taxon>Dongiaceae</taxon>
        <taxon>Hypericibacter</taxon>
    </lineage>
</organism>
<accession>A0A5J6MBZ6</accession>
<dbReference type="RefSeq" id="WP_191908332.1">
    <property type="nucleotide sequence ID" value="NZ_CP042906.1"/>
</dbReference>
<feature type="domain" description="Hemerythrin-like" evidence="1">
    <location>
        <begin position="4"/>
        <end position="138"/>
    </location>
</feature>
<dbReference type="PANTHER" id="PTHR39966">
    <property type="entry name" value="BLL2471 PROTEIN-RELATED"/>
    <property type="match status" value="1"/>
</dbReference>
<dbReference type="AlphaFoldDB" id="A0A5J6MBZ6"/>
<dbReference type="EMBL" id="CP042906">
    <property type="protein sequence ID" value="QEX14819.1"/>
    <property type="molecule type" value="Genomic_DNA"/>
</dbReference>
<evidence type="ECO:0000313" key="3">
    <source>
        <dbReference type="Proteomes" id="UP000326202"/>
    </source>
</evidence>
<dbReference type="PANTHER" id="PTHR39966:SF1">
    <property type="entry name" value="HEMERYTHRIN-LIKE DOMAIN-CONTAINING PROTEIN"/>
    <property type="match status" value="1"/>
</dbReference>
<evidence type="ECO:0000313" key="2">
    <source>
        <dbReference type="EMBL" id="QEX14819.1"/>
    </source>
</evidence>